<evidence type="ECO:0000256" key="1">
    <source>
        <dbReference type="SAM" id="MobiDB-lite"/>
    </source>
</evidence>
<feature type="compositionally biased region" description="Basic residues" evidence="1">
    <location>
        <begin position="34"/>
        <end position="49"/>
    </location>
</feature>
<dbReference type="Pfam" id="PF10294">
    <property type="entry name" value="Methyltransf_16"/>
    <property type="match status" value="1"/>
</dbReference>
<gene>
    <name evidence="2" type="ORF">PGLA1383_LOCUS38890</name>
</gene>
<dbReference type="SUPFAM" id="SSF53335">
    <property type="entry name" value="S-adenosyl-L-methionine-dependent methyltransferases"/>
    <property type="match status" value="1"/>
</dbReference>
<dbReference type="Proteomes" id="UP000654075">
    <property type="component" value="Unassembled WGS sequence"/>
</dbReference>
<comment type="caution">
    <text evidence="2">The sequence shown here is derived from an EMBL/GenBank/DDBJ whole genome shotgun (WGS) entry which is preliminary data.</text>
</comment>
<feature type="compositionally biased region" description="Basic residues" evidence="1">
    <location>
        <begin position="1"/>
        <end position="11"/>
    </location>
</feature>
<name>A0A813G8G6_POLGL</name>
<dbReference type="EMBL" id="CAJNNV010027723">
    <property type="protein sequence ID" value="CAE8621371.1"/>
    <property type="molecule type" value="Genomic_DNA"/>
</dbReference>
<feature type="region of interest" description="Disordered" evidence="1">
    <location>
        <begin position="1"/>
        <end position="79"/>
    </location>
</feature>
<evidence type="ECO:0008006" key="4">
    <source>
        <dbReference type="Google" id="ProtNLM"/>
    </source>
</evidence>
<dbReference type="PANTHER" id="PTHR14614">
    <property type="entry name" value="HEPATOCELLULAR CARCINOMA-ASSOCIATED ANTIGEN"/>
    <property type="match status" value="1"/>
</dbReference>
<dbReference type="OrthoDB" id="46564at2759"/>
<sequence length="412" mass="44185">MARQGARKRLREKAESRQEGPQAGGQEDGERAPKVGKARGGRERARVRKHADGTGEAATAVEGQGAEFAGTKRPIPGTRVIGPAGDFEVALSAKGDTSEKLFELANRPAVRVAVAGGHVEVVQDHGSLEHSGGVVWETAYFLLRYLQTQVLPGMKKGSRQQPLRVVEVGAGCGLLGLALARLGCDVLLTEQPLALPNLKANTKASNSAAQVAGGSKAKAAQLSWGDQADMAAVCAAGPFDLVVGTDVVFATRLVRPLLETIAELLKAQQGPDEARQLHCWLCLQKRDADAHELLLKEAPKLFQVEELSFEGLPGFEAAVELECLLLHLQLVERKRPLAEDKLPAEGASSETKPRKRQKLTSEDEEHAAALADVAKVEEESPAAARKLRKRLKSMHQEAEALQQLGAVHTRSE</sequence>
<evidence type="ECO:0000313" key="3">
    <source>
        <dbReference type="Proteomes" id="UP000654075"/>
    </source>
</evidence>
<organism evidence="2 3">
    <name type="scientific">Polarella glacialis</name>
    <name type="common">Dinoflagellate</name>
    <dbReference type="NCBI Taxonomy" id="89957"/>
    <lineage>
        <taxon>Eukaryota</taxon>
        <taxon>Sar</taxon>
        <taxon>Alveolata</taxon>
        <taxon>Dinophyceae</taxon>
        <taxon>Suessiales</taxon>
        <taxon>Suessiaceae</taxon>
        <taxon>Polarella</taxon>
    </lineage>
</organism>
<protein>
    <recommendedName>
        <fullName evidence="4">Calmodulin-lysine N-methyltransferase</fullName>
    </recommendedName>
</protein>
<feature type="region of interest" description="Disordered" evidence="1">
    <location>
        <begin position="341"/>
        <end position="412"/>
    </location>
</feature>
<reference evidence="2" key="1">
    <citation type="submission" date="2021-02" db="EMBL/GenBank/DDBJ databases">
        <authorList>
            <person name="Dougan E. K."/>
            <person name="Rhodes N."/>
            <person name="Thang M."/>
            <person name="Chan C."/>
        </authorList>
    </citation>
    <scope>NUCLEOTIDE SEQUENCE</scope>
</reference>
<dbReference type="AlphaFoldDB" id="A0A813G8G6"/>
<dbReference type="Gene3D" id="3.40.50.150">
    <property type="entry name" value="Vaccinia Virus protein VP39"/>
    <property type="match status" value="1"/>
</dbReference>
<dbReference type="InterPro" id="IPR019410">
    <property type="entry name" value="Methyltransf_16"/>
</dbReference>
<accession>A0A813G8G6</accession>
<evidence type="ECO:0000313" key="2">
    <source>
        <dbReference type="EMBL" id="CAE8621371.1"/>
    </source>
</evidence>
<dbReference type="PANTHER" id="PTHR14614:SF98">
    <property type="entry name" value="S-ADENOSYL-L-METHIONINE-DEPENDENT METHYLTRANSFERASES SUPERFAMILY PROTEIN"/>
    <property type="match status" value="1"/>
</dbReference>
<dbReference type="InterPro" id="IPR029063">
    <property type="entry name" value="SAM-dependent_MTases_sf"/>
</dbReference>
<proteinExistence type="predicted"/>
<keyword evidence="3" id="KW-1185">Reference proteome</keyword>